<dbReference type="Gene3D" id="1.10.10.60">
    <property type="entry name" value="Homeodomain-like"/>
    <property type="match status" value="1"/>
</dbReference>
<keyword evidence="2" id="KW-0547">Nucleotide-binding</keyword>
<dbReference type="Gene3D" id="3.40.50.2300">
    <property type="match status" value="1"/>
</dbReference>
<evidence type="ECO:0000256" key="7">
    <source>
        <dbReference type="ARBA" id="ARBA00023159"/>
    </source>
</evidence>
<dbReference type="PANTHER" id="PTHR32071:SF17">
    <property type="entry name" value="TRANSCRIPTIONAL REGULATOR (NTRC FAMILY)"/>
    <property type="match status" value="1"/>
</dbReference>
<dbReference type="PROSITE" id="PS00688">
    <property type="entry name" value="SIGMA54_INTERACT_3"/>
    <property type="match status" value="1"/>
</dbReference>
<dbReference type="SUPFAM" id="SSF52540">
    <property type="entry name" value="P-loop containing nucleoside triphosphate hydrolases"/>
    <property type="match status" value="1"/>
</dbReference>
<dbReference type="InterPro" id="IPR025944">
    <property type="entry name" value="Sigma_54_int_dom_CS"/>
</dbReference>
<name>A0A5A7N0B3_9PROT</name>
<dbReference type="SUPFAM" id="SSF46689">
    <property type="entry name" value="Homeodomain-like"/>
    <property type="match status" value="1"/>
</dbReference>
<dbReference type="InterPro" id="IPR025943">
    <property type="entry name" value="Sigma_54_int_dom_ATP-bd_2"/>
</dbReference>
<dbReference type="Proteomes" id="UP000322084">
    <property type="component" value="Unassembled WGS sequence"/>
</dbReference>
<dbReference type="InterPro" id="IPR003593">
    <property type="entry name" value="AAA+_ATPase"/>
</dbReference>
<dbReference type="RefSeq" id="WP_149999350.1">
    <property type="nucleotide sequence ID" value="NZ_BKCL01000001.1"/>
</dbReference>
<dbReference type="InterPro" id="IPR009057">
    <property type="entry name" value="Homeodomain-like_sf"/>
</dbReference>
<evidence type="ECO:0000256" key="3">
    <source>
        <dbReference type="ARBA" id="ARBA00022840"/>
    </source>
</evidence>
<dbReference type="PROSITE" id="PS00676">
    <property type="entry name" value="SIGMA54_INTERACT_2"/>
    <property type="match status" value="1"/>
</dbReference>
<evidence type="ECO:0000256" key="1">
    <source>
        <dbReference type="ARBA" id="ARBA00022553"/>
    </source>
</evidence>
<evidence type="ECO:0000256" key="8">
    <source>
        <dbReference type="ARBA" id="ARBA00023163"/>
    </source>
</evidence>
<dbReference type="GO" id="GO:0005524">
    <property type="term" value="F:ATP binding"/>
    <property type="evidence" value="ECO:0007669"/>
    <property type="project" value="UniProtKB-KW"/>
</dbReference>
<dbReference type="Pfam" id="PF00072">
    <property type="entry name" value="Response_reg"/>
    <property type="match status" value="1"/>
</dbReference>
<evidence type="ECO:0000313" key="12">
    <source>
        <dbReference type="EMBL" id="GEQ96734.1"/>
    </source>
</evidence>
<keyword evidence="4" id="KW-0902">Two-component regulatory system</keyword>
<feature type="modified residue" description="4-aspartylphosphate" evidence="9">
    <location>
        <position position="53"/>
    </location>
</feature>
<keyword evidence="1 9" id="KW-0597">Phosphoprotein</keyword>
<dbReference type="EMBL" id="BKCL01000001">
    <property type="protein sequence ID" value="GEQ96734.1"/>
    <property type="molecule type" value="Genomic_DNA"/>
</dbReference>
<dbReference type="InterPro" id="IPR027417">
    <property type="entry name" value="P-loop_NTPase"/>
</dbReference>
<keyword evidence="8" id="KW-0804">Transcription</keyword>
<dbReference type="GO" id="GO:0000160">
    <property type="term" value="P:phosphorelay signal transduction system"/>
    <property type="evidence" value="ECO:0007669"/>
    <property type="project" value="UniProtKB-KW"/>
</dbReference>
<dbReference type="PROSITE" id="PS50045">
    <property type="entry name" value="SIGMA54_INTERACT_4"/>
    <property type="match status" value="1"/>
</dbReference>
<dbReference type="SMART" id="SM00382">
    <property type="entry name" value="AAA"/>
    <property type="match status" value="1"/>
</dbReference>
<reference evidence="14 15" key="1">
    <citation type="submission" date="2019-09" db="EMBL/GenBank/DDBJ databases">
        <title>NBRP : Genome information of microbial organism related human and environment.</title>
        <authorList>
            <person name="Hattori M."/>
            <person name="Oshima K."/>
            <person name="Inaba H."/>
            <person name="Suda W."/>
            <person name="Sakamoto M."/>
            <person name="Iino T."/>
            <person name="Kitahara M."/>
            <person name="Oshida Y."/>
            <person name="Iida T."/>
            <person name="Kudo T."/>
            <person name="Itoh T."/>
            <person name="Ohkuma M."/>
        </authorList>
    </citation>
    <scope>NUCLEOTIDE SEQUENCE [LARGE SCALE GENOMIC DNA]</scope>
    <source>
        <strain evidence="12 14">Hi-2</strain>
        <strain evidence="13 15">Mie-1</strain>
    </source>
</reference>
<dbReference type="InterPro" id="IPR002197">
    <property type="entry name" value="HTH_Fis"/>
</dbReference>
<dbReference type="GO" id="GO:0043565">
    <property type="term" value="F:sequence-specific DNA binding"/>
    <property type="evidence" value="ECO:0007669"/>
    <property type="project" value="InterPro"/>
</dbReference>
<dbReference type="CDD" id="cd17550">
    <property type="entry name" value="REC_NtrX-like"/>
    <property type="match status" value="1"/>
</dbReference>
<dbReference type="Proteomes" id="UP000325187">
    <property type="component" value="Unassembled WGS sequence"/>
</dbReference>
<evidence type="ECO:0000313" key="13">
    <source>
        <dbReference type="EMBL" id="GER01457.1"/>
    </source>
</evidence>
<dbReference type="InterPro" id="IPR011006">
    <property type="entry name" value="CheY-like_superfamily"/>
</dbReference>
<accession>A0A5A7N0B3</accession>
<keyword evidence="15" id="KW-1185">Reference proteome</keyword>
<evidence type="ECO:0000256" key="2">
    <source>
        <dbReference type="ARBA" id="ARBA00022741"/>
    </source>
</evidence>
<feature type="domain" description="Response regulatory" evidence="11">
    <location>
        <begin position="4"/>
        <end position="120"/>
    </location>
</feature>
<gene>
    <name evidence="12" type="ORF">JCM17844_03710</name>
    <name evidence="13" type="ORF">JCM17845_20800</name>
</gene>
<dbReference type="FunFam" id="3.40.50.300:FF:000006">
    <property type="entry name" value="DNA-binding transcriptional regulator NtrC"/>
    <property type="match status" value="1"/>
</dbReference>
<organism evidence="13 15">
    <name type="scientific">Iodidimonas gelatinilytica</name>
    <dbReference type="NCBI Taxonomy" id="1236966"/>
    <lineage>
        <taxon>Bacteria</taxon>
        <taxon>Pseudomonadati</taxon>
        <taxon>Pseudomonadota</taxon>
        <taxon>Alphaproteobacteria</taxon>
        <taxon>Iodidimonadales</taxon>
        <taxon>Iodidimonadaceae</taxon>
        <taxon>Iodidimonas</taxon>
    </lineage>
</organism>
<dbReference type="Gene3D" id="1.10.8.60">
    <property type="match status" value="1"/>
</dbReference>
<dbReference type="PROSITE" id="PS50110">
    <property type="entry name" value="RESPONSE_REGULATORY"/>
    <property type="match status" value="1"/>
</dbReference>
<evidence type="ECO:0000313" key="15">
    <source>
        <dbReference type="Proteomes" id="UP000325187"/>
    </source>
</evidence>
<evidence type="ECO:0000256" key="5">
    <source>
        <dbReference type="ARBA" id="ARBA00023015"/>
    </source>
</evidence>
<dbReference type="Pfam" id="PF00158">
    <property type="entry name" value="Sigma54_activat"/>
    <property type="match status" value="1"/>
</dbReference>
<accession>A0A5A7MM55</accession>
<evidence type="ECO:0000256" key="6">
    <source>
        <dbReference type="ARBA" id="ARBA00023125"/>
    </source>
</evidence>
<dbReference type="SUPFAM" id="SSF52172">
    <property type="entry name" value="CheY-like"/>
    <property type="match status" value="1"/>
</dbReference>
<evidence type="ECO:0000259" key="10">
    <source>
        <dbReference type="PROSITE" id="PS50045"/>
    </source>
</evidence>
<dbReference type="Pfam" id="PF02954">
    <property type="entry name" value="HTH_8"/>
    <property type="match status" value="1"/>
</dbReference>
<dbReference type="CDD" id="cd00009">
    <property type="entry name" value="AAA"/>
    <property type="match status" value="1"/>
</dbReference>
<dbReference type="GO" id="GO:0006355">
    <property type="term" value="P:regulation of DNA-templated transcription"/>
    <property type="evidence" value="ECO:0007669"/>
    <property type="project" value="InterPro"/>
</dbReference>
<dbReference type="InterPro" id="IPR058031">
    <property type="entry name" value="AAA_lid_NorR"/>
</dbReference>
<dbReference type="FunFam" id="3.40.50.2300:FF:000018">
    <property type="entry name" value="DNA-binding transcriptional regulator NtrC"/>
    <property type="match status" value="1"/>
</dbReference>
<proteinExistence type="predicted"/>
<dbReference type="InterPro" id="IPR001789">
    <property type="entry name" value="Sig_transdc_resp-reg_receiver"/>
</dbReference>
<evidence type="ECO:0000256" key="4">
    <source>
        <dbReference type="ARBA" id="ARBA00023012"/>
    </source>
</evidence>
<dbReference type="PANTHER" id="PTHR32071">
    <property type="entry name" value="TRANSCRIPTIONAL REGULATORY PROTEIN"/>
    <property type="match status" value="1"/>
</dbReference>
<dbReference type="Gene3D" id="3.40.50.300">
    <property type="entry name" value="P-loop containing nucleotide triphosphate hydrolases"/>
    <property type="match status" value="1"/>
</dbReference>
<protein>
    <submittedName>
        <fullName evidence="13">Sigma-54-dependent Fis family transcriptional regulator</fullName>
    </submittedName>
</protein>
<evidence type="ECO:0000259" key="11">
    <source>
        <dbReference type="PROSITE" id="PS50110"/>
    </source>
</evidence>
<keyword evidence="6" id="KW-0238">DNA-binding</keyword>
<keyword evidence="5" id="KW-0805">Transcription regulation</keyword>
<dbReference type="Pfam" id="PF25601">
    <property type="entry name" value="AAA_lid_14"/>
    <property type="match status" value="1"/>
</dbReference>
<dbReference type="EMBL" id="BKCM01000010">
    <property type="protein sequence ID" value="GER01457.1"/>
    <property type="molecule type" value="Genomic_DNA"/>
</dbReference>
<evidence type="ECO:0000313" key="14">
    <source>
        <dbReference type="Proteomes" id="UP000322084"/>
    </source>
</evidence>
<dbReference type="FunFam" id="1.10.10.60:FF:000165">
    <property type="entry name" value="Two-component system nitrogen regulation response regulator NtrX"/>
    <property type="match status" value="1"/>
</dbReference>
<dbReference type="AlphaFoldDB" id="A0A5A7N0B3"/>
<keyword evidence="7" id="KW-0010">Activator</keyword>
<sequence>MALDILIVDDEADIRDLVAGILSDEGYQTRVAHDCDSALAQLEARRPSLVILDIWLQGSRLDGLEVLELIKRRHPDLPVVIISGHGNVETAVSAIKRGAYDFIEKPFKSDQLLFIVSRATEAEELRRENEDLKRRVGLVFELTGDSAAIHTVRQSIERVAPTNSRVLFSGPPGSGKEVAARLLHARSKRFRAPFVIVSAASMEPQRMEQELFGVERDGGLVKTGLFERAHGGTLFIDEVSDMPTTTQAKILRVLTEQTFERVGSNTRVQVDVRVVSASSRDLRREIELGRFREDLFHRLSVVPIRVPSLSERREDIPLLAEHFVKAVAAANGRLALDFAEPALAALQAYDWPGNVRQLRNVIERMLIMAPDGKDVIDLGMLPADITSDADDLLHGGGEVPLMTLPLREAREVFEKEYLRVQITRFSGNISKTANFIGMERSALHRKLKNLGLTTQERRLGEDESV</sequence>
<evidence type="ECO:0000256" key="9">
    <source>
        <dbReference type="PROSITE-ProRule" id="PRU00169"/>
    </source>
</evidence>
<feature type="domain" description="Sigma-54 factor interaction" evidence="10">
    <location>
        <begin position="142"/>
        <end position="367"/>
    </location>
</feature>
<dbReference type="SMART" id="SM00448">
    <property type="entry name" value="REC"/>
    <property type="match status" value="1"/>
</dbReference>
<dbReference type="InterPro" id="IPR002078">
    <property type="entry name" value="Sigma_54_int"/>
</dbReference>
<keyword evidence="3" id="KW-0067">ATP-binding</keyword>
<comment type="caution">
    <text evidence="13">The sequence shown here is derived from an EMBL/GenBank/DDBJ whole genome shotgun (WGS) entry which is preliminary data.</text>
</comment>